<evidence type="ECO:0000256" key="1">
    <source>
        <dbReference type="ARBA" id="ARBA00022679"/>
    </source>
</evidence>
<keyword evidence="6" id="KW-1185">Reference proteome</keyword>
<dbReference type="InterPro" id="IPR000182">
    <property type="entry name" value="GNAT_dom"/>
</dbReference>
<dbReference type="Proteomes" id="UP001519307">
    <property type="component" value="Unassembled WGS sequence"/>
</dbReference>
<accession>A0ABS4KVM2</accession>
<evidence type="ECO:0000259" key="4">
    <source>
        <dbReference type="PROSITE" id="PS51186"/>
    </source>
</evidence>
<evidence type="ECO:0000256" key="2">
    <source>
        <dbReference type="ARBA" id="ARBA00023315"/>
    </source>
</evidence>
<dbReference type="EC" id="2.3.1.267" evidence="5"/>
<keyword evidence="1 5" id="KW-0808">Transferase</keyword>
<dbReference type="PANTHER" id="PTHR43792">
    <property type="entry name" value="GNAT FAMILY, PUTATIVE (AFU_ORTHOLOGUE AFUA_3G00765)-RELATED-RELATED"/>
    <property type="match status" value="1"/>
</dbReference>
<dbReference type="PROSITE" id="PS51186">
    <property type="entry name" value="GNAT"/>
    <property type="match status" value="1"/>
</dbReference>
<dbReference type="EMBL" id="JAGGLM010000030">
    <property type="protein sequence ID" value="MBP2034058.1"/>
    <property type="molecule type" value="Genomic_DNA"/>
</dbReference>
<dbReference type="Gene3D" id="3.40.630.30">
    <property type="match status" value="2"/>
</dbReference>
<keyword evidence="2 5" id="KW-0012">Acyltransferase</keyword>
<evidence type="ECO:0000313" key="6">
    <source>
        <dbReference type="Proteomes" id="UP001519307"/>
    </source>
</evidence>
<reference evidence="5 6" key="1">
    <citation type="submission" date="2021-03" db="EMBL/GenBank/DDBJ databases">
        <title>Genomic Encyclopedia of Type Strains, Phase IV (KMG-IV): sequencing the most valuable type-strain genomes for metagenomic binning, comparative biology and taxonomic classification.</title>
        <authorList>
            <person name="Goeker M."/>
        </authorList>
    </citation>
    <scope>NUCLEOTIDE SEQUENCE [LARGE SCALE GENOMIC DNA]</scope>
    <source>
        <strain evidence="5 6">DSM 28783</strain>
    </source>
</reference>
<gene>
    <name evidence="5" type="ORF">J2Z42_002777</name>
</gene>
<feature type="domain" description="N-acetyltransferase" evidence="4">
    <location>
        <begin position="144"/>
        <end position="303"/>
    </location>
</feature>
<dbReference type="InterPro" id="IPR051531">
    <property type="entry name" value="N-acetyltransferase"/>
</dbReference>
<comment type="similarity">
    <text evidence="3">Belongs to the acetyltransferase family. RimJ subfamily.</text>
</comment>
<evidence type="ECO:0000313" key="5">
    <source>
        <dbReference type="EMBL" id="MBP2034058.1"/>
    </source>
</evidence>
<evidence type="ECO:0000256" key="3">
    <source>
        <dbReference type="ARBA" id="ARBA00038502"/>
    </source>
</evidence>
<dbReference type="InterPro" id="IPR016181">
    <property type="entry name" value="Acyl_CoA_acyltransferase"/>
</dbReference>
<sequence>MLKEQCVTINLASGNNREYIIKDALGITIGWAFIIELSKENKYCILRIKFYKSRDSSYSLLKSSLNIFMKILFINMKLNKINILVNEDINISSFTDLGFELEGIVSNTVKVNSSYKDELLFGLNCDKFKSISINRMLHINGNNIDIKVLTPQDAQDVLEYYMKNKEYLKKFEPTREKRFYTLDVQKRNLIESYTEFLNGKSVNFGIYKNSKFIGKIQISNIVIGVFKSAIVGYSIDEDEQGKGYMKEALKLTLQYAFNEIQLHRIEASTLVDNVKSQGVLKSLGFKELGLNKEYLFIDGKWRDHLTFYKINPYK</sequence>
<dbReference type="SUPFAM" id="SSF55729">
    <property type="entry name" value="Acyl-CoA N-acyltransferases (Nat)"/>
    <property type="match status" value="1"/>
</dbReference>
<organism evidence="5 6">
    <name type="scientific">Clostridium algifaecis</name>
    <dbReference type="NCBI Taxonomy" id="1472040"/>
    <lineage>
        <taxon>Bacteria</taxon>
        <taxon>Bacillati</taxon>
        <taxon>Bacillota</taxon>
        <taxon>Clostridia</taxon>
        <taxon>Eubacteriales</taxon>
        <taxon>Clostridiaceae</taxon>
        <taxon>Clostridium</taxon>
    </lineage>
</organism>
<proteinExistence type="inferred from homology"/>
<dbReference type="GO" id="GO:0008999">
    <property type="term" value="F:protein-N-terminal-alanine acetyltransferase activity"/>
    <property type="evidence" value="ECO:0007669"/>
    <property type="project" value="UniProtKB-EC"/>
</dbReference>
<dbReference type="PANTHER" id="PTHR43792:SF8">
    <property type="entry name" value="[RIBOSOMAL PROTEIN US5]-ALANINE N-ACETYLTRANSFERASE"/>
    <property type="match status" value="1"/>
</dbReference>
<name>A0ABS4KVM2_9CLOT</name>
<dbReference type="RefSeq" id="WP_209703292.1">
    <property type="nucleotide sequence ID" value="NZ_JAGGLM010000030.1"/>
</dbReference>
<dbReference type="Pfam" id="PF13302">
    <property type="entry name" value="Acetyltransf_3"/>
    <property type="match status" value="1"/>
</dbReference>
<protein>
    <submittedName>
        <fullName evidence="5">Ribosomal-protein-alanine N-acetyltransferase</fullName>
        <ecNumber evidence="5">2.3.1.267</ecNumber>
    </submittedName>
</protein>
<comment type="caution">
    <text evidence="5">The sequence shown here is derived from an EMBL/GenBank/DDBJ whole genome shotgun (WGS) entry which is preliminary data.</text>
</comment>